<dbReference type="NCBIfam" id="TIGR01549">
    <property type="entry name" value="HAD-SF-IA-v1"/>
    <property type="match status" value="1"/>
</dbReference>
<dbReference type="PANTHER" id="PTHR46649">
    <property type="match status" value="1"/>
</dbReference>
<dbReference type="SFLD" id="SFLDG01129">
    <property type="entry name" value="C1.5:_HAD__Beta-PGM__Phosphata"/>
    <property type="match status" value="1"/>
</dbReference>
<protein>
    <recommendedName>
        <fullName evidence="3">Haloacid dehalogenase-like hydrolase domain-containing protein 3</fullName>
    </recommendedName>
</protein>
<dbReference type="PANTHER" id="PTHR46649:SF4">
    <property type="entry name" value="HALOACID DEHALOGENASE-LIKE HYDROLASE (HAD) SUPERFAMILY PROTEIN"/>
    <property type="match status" value="1"/>
</dbReference>
<gene>
    <name evidence="1" type="ORF">BQ4739_LOCUS19642</name>
</gene>
<organism evidence="1 2">
    <name type="scientific">Tetradesmus obliquus</name>
    <name type="common">Green alga</name>
    <name type="synonym">Acutodesmus obliquus</name>
    <dbReference type="NCBI Taxonomy" id="3088"/>
    <lineage>
        <taxon>Eukaryota</taxon>
        <taxon>Viridiplantae</taxon>
        <taxon>Chlorophyta</taxon>
        <taxon>core chlorophytes</taxon>
        <taxon>Chlorophyceae</taxon>
        <taxon>CS clade</taxon>
        <taxon>Sphaeropleales</taxon>
        <taxon>Scenedesmaceae</taxon>
        <taxon>Tetradesmus</taxon>
    </lineage>
</organism>
<dbReference type="Gene3D" id="1.10.150.720">
    <property type="entry name" value="Haloacid dehalogenase-like hydrolase"/>
    <property type="match status" value="1"/>
</dbReference>
<dbReference type="InterPro" id="IPR023214">
    <property type="entry name" value="HAD_sf"/>
</dbReference>
<sequence length="266" mass="29421">MGVLNGKLQQQQHSRALHSTAQPLQLQQVAAAAMPRSWLSLSRPAYKAVLVDAAGTLLVPSERTADVYLRYASKYGVDLSEQEVLQRFRSAYNTPWGQSPLRYVGDGRPFWRFIVQQSTGCCSEALFEEVYEYYEQPEAWELAPGAVQALSKLRAAGVRLAVVSNFDTRLRPILAALNVDSLFDAVVVSAEVGVEKPNPVIFESALQQLGLRPSEVVHVGDDRRNDVWGARDAGVAAWLWGVDVHSFDQVARRVLLGPAADDEEEE</sequence>
<dbReference type="NCBIfam" id="TIGR01509">
    <property type="entry name" value="HAD-SF-IA-v3"/>
    <property type="match status" value="1"/>
</dbReference>
<evidence type="ECO:0008006" key="3">
    <source>
        <dbReference type="Google" id="ProtNLM"/>
    </source>
</evidence>
<reference evidence="1 2" key="1">
    <citation type="submission" date="2016-10" db="EMBL/GenBank/DDBJ databases">
        <authorList>
            <person name="Cai Z."/>
        </authorList>
    </citation>
    <scope>NUCLEOTIDE SEQUENCE [LARGE SCALE GENOMIC DNA]</scope>
</reference>
<dbReference type="AlphaFoldDB" id="A0A383WQ05"/>
<dbReference type="InterPro" id="IPR044924">
    <property type="entry name" value="HAD-SF_hydro_IA_REG-2-like_cap"/>
</dbReference>
<dbReference type="EMBL" id="FNXT01001364">
    <property type="protein sequence ID" value="SZX79363.1"/>
    <property type="molecule type" value="Genomic_DNA"/>
</dbReference>
<keyword evidence="2" id="KW-1185">Reference proteome</keyword>
<name>A0A383WQ05_TETOB</name>
<dbReference type="SFLD" id="SFLDS00003">
    <property type="entry name" value="Haloacid_Dehalogenase"/>
    <property type="match status" value="1"/>
</dbReference>
<evidence type="ECO:0000313" key="2">
    <source>
        <dbReference type="Proteomes" id="UP000256970"/>
    </source>
</evidence>
<accession>A0A383WQ05</accession>
<proteinExistence type="predicted"/>
<dbReference type="InterPro" id="IPR011949">
    <property type="entry name" value="HAD-SF_hydro_IA_REG-2-like"/>
</dbReference>
<dbReference type="SUPFAM" id="SSF56784">
    <property type="entry name" value="HAD-like"/>
    <property type="match status" value="1"/>
</dbReference>
<dbReference type="PRINTS" id="PR00413">
    <property type="entry name" value="HADHALOGNASE"/>
</dbReference>
<dbReference type="InterPro" id="IPR006439">
    <property type="entry name" value="HAD-SF_hydro_IA"/>
</dbReference>
<dbReference type="STRING" id="3088.A0A383WQ05"/>
<dbReference type="InterPro" id="IPR036412">
    <property type="entry name" value="HAD-like_sf"/>
</dbReference>
<evidence type="ECO:0000313" key="1">
    <source>
        <dbReference type="EMBL" id="SZX79363.1"/>
    </source>
</evidence>
<dbReference type="OrthoDB" id="1694274at2759"/>
<dbReference type="Pfam" id="PF00702">
    <property type="entry name" value="Hydrolase"/>
    <property type="match status" value="1"/>
</dbReference>
<dbReference type="NCBIfam" id="TIGR02252">
    <property type="entry name" value="DREG-2"/>
    <property type="match status" value="1"/>
</dbReference>
<dbReference type="CDD" id="cd16415">
    <property type="entry name" value="HAD_dREG-2_like"/>
    <property type="match status" value="1"/>
</dbReference>
<dbReference type="Gene3D" id="3.40.50.1000">
    <property type="entry name" value="HAD superfamily/HAD-like"/>
    <property type="match status" value="1"/>
</dbReference>
<dbReference type="Proteomes" id="UP000256970">
    <property type="component" value="Unassembled WGS sequence"/>
</dbReference>